<dbReference type="OrthoDB" id="1922814at2759"/>
<feature type="transmembrane region" description="Helical" evidence="1">
    <location>
        <begin position="471"/>
        <end position="492"/>
    </location>
</feature>
<keyword evidence="4" id="KW-1185">Reference proteome</keyword>
<dbReference type="AlphaFoldDB" id="A0A833VL30"/>
<dbReference type="Proteomes" id="UP000623129">
    <property type="component" value="Unassembled WGS sequence"/>
</dbReference>
<feature type="signal peptide" evidence="2">
    <location>
        <begin position="1"/>
        <end position="31"/>
    </location>
</feature>
<dbReference type="InterPro" id="IPR040283">
    <property type="entry name" value="DDB_G0292058-like"/>
</dbReference>
<dbReference type="EMBL" id="SWLB01000013">
    <property type="protein sequence ID" value="KAF3330885.1"/>
    <property type="molecule type" value="Genomic_DNA"/>
</dbReference>
<name>A0A833VL30_9POAL</name>
<feature type="transmembrane region" description="Helical" evidence="1">
    <location>
        <begin position="241"/>
        <end position="263"/>
    </location>
</feature>
<proteinExistence type="predicted"/>
<gene>
    <name evidence="3" type="ORF">FCM35_KLT04239</name>
</gene>
<feature type="chain" id="PRO_5032927952" evidence="2">
    <location>
        <begin position="32"/>
        <end position="523"/>
    </location>
</feature>
<organism evidence="3 4">
    <name type="scientific">Carex littledalei</name>
    <dbReference type="NCBI Taxonomy" id="544730"/>
    <lineage>
        <taxon>Eukaryota</taxon>
        <taxon>Viridiplantae</taxon>
        <taxon>Streptophyta</taxon>
        <taxon>Embryophyta</taxon>
        <taxon>Tracheophyta</taxon>
        <taxon>Spermatophyta</taxon>
        <taxon>Magnoliopsida</taxon>
        <taxon>Liliopsida</taxon>
        <taxon>Poales</taxon>
        <taxon>Cyperaceae</taxon>
        <taxon>Cyperoideae</taxon>
        <taxon>Cariceae</taxon>
        <taxon>Carex</taxon>
        <taxon>Carex subgen. Euthyceras</taxon>
    </lineage>
</organism>
<evidence type="ECO:0000256" key="2">
    <source>
        <dbReference type="SAM" id="SignalP"/>
    </source>
</evidence>
<feature type="transmembrane region" description="Helical" evidence="1">
    <location>
        <begin position="270"/>
        <end position="296"/>
    </location>
</feature>
<evidence type="ECO:0000313" key="4">
    <source>
        <dbReference type="Proteomes" id="UP000623129"/>
    </source>
</evidence>
<dbReference type="PROSITE" id="PS51257">
    <property type="entry name" value="PROKAR_LIPOPROTEIN"/>
    <property type="match status" value="1"/>
</dbReference>
<keyword evidence="1" id="KW-0812">Transmembrane</keyword>
<keyword evidence="1" id="KW-1133">Transmembrane helix</keyword>
<evidence type="ECO:0000313" key="3">
    <source>
        <dbReference type="EMBL" id="KAF3330885.1"/>
    </source>
</evidence>
<feature type="transmembrane region" description="Helical" evidence="1">
    <location>
        <begin position="136"/>
        <end position="156"/>
    </location>
</feature>
<keyword evidence="1" id="KW-0472">Membrane</keyword>
<accession>A0A833VL30</accession>
<evidence type="ECO:0000256" key="1">
    <source>
        <dbReference type="SAM" id="Phobius"/>
    </source>
</evidence>
<keyword evidence="2" id="KW-0732">Signal</keyword>
<reference evidence="3" key="1">
    <citation type="submission" date="2020-01" db="EMBL/GenBank/DDBJ databases">
        <title>Genome sequence of Kobresia littledalei, the first chromosome-level genome in the family Cyperaceae.</title>
        <authorList>
            <person name="Qu G."/>
        </authorList>
    </citation>
    <scope>NUCLEOTIDE SEQUENCE</scope>
    <source>
        <strain evidence="3">C.B.Clarke</strain>
        <tissue evidence="3">Leaf</tissue>
    </source>
</reference>
<dbReference type="PANTHER" id="PTHR31414:SF18">
    <property type="entry name" value="TRANSMEMBRANE PROTEIN-RELATED"/>
    <property type="match status" value="1"/>
</dbReference>
<feature type="transmembrane region" description="Helical" evidence="1">
    <location>
        <begin position="94"/>
        <end position="116"/>
    </location>
</feature>
<dbReference type="PANTHER" id="PTHR31414">
    <property type="entry name" value="TRANSMEMBRANE PROTEIN DDB_G0292058"/>
    <property type="match status" value="1"/>
</dbReference>
<sequence length="523" mass="58673">MAFIKYKMGSRRKDEILVLLCFLMTVSCVSSMQVMPQRTASNRILVDSNSDSSSTVLALRTERIDPLDNFKIYRGGYNITNSHYWTSIVFTGKYGYILAALWPIGGIALAISSIFFTRKKRTESRRDSSSTKTKIWFIFLGIVFLLFTIVTSAFALTGSSRFHARAQSIKRIISRTAIEASGTLYNVTKAVESMQNLTSLYAGLANSTNLNTTAQSLSEEATNIQIKAENSMRLVNRGINILQVVTIVFVLMNLIAVLIFLVARSLKLKLLFSSIIFVCWIFTSLFWIYFALYFFLAEFSGDTCLALDEYQINPQNSSLGSILPCSNSANNMLEDVGTGIHNLINQVNAEISTARLSDMPDLEYVCNPFSGPPDYLYEPDDCSSSTIKIGDIPQALRRYACLETDETDCTQAKYILSASDYSKIQVYTNSIQYILDVFPGMERLVNCQLVKDAFSEVLLNQCKPLNKYAHMTWAAMAVLSAFLMLFSISWILQSLHERRSRTLDGSVKPHLSSSSMSEDKIRP</sequence>
<comment type="caution">
    <text evidence="3">The sequence shown here is derived from an EMBL/GenBank/DDBJ whole genome shotgun (WGS) entry which is preliminary data.</text>
</comment>
<protein>
    <submittedName>
        <fullName evidence="3">Uncharacterized protein</fullName>
    </submittedName>
</protein>
<dbReference type="GO" id="GO:0016020">
    <property type="term" value="C:membrane"/>
    <property type="evidence" value="ECO:0007669"/>
    <property type="project" value="TreeGrafter"/>
</dbReference>